<dbReference type="EMBL" id="JACLYU010000001">
    <property type="protein sequence ID" value="MBM6698924.1"/>
    <property type="molecule type" value="Genomic_DNA"/>
</dbReference>
<sequence length="168" mass="18561">MDAQQKNILRSVIKHGKVSVSDYEAAWQRYSSCVTDKGYNKPQMIRYPNGLQHPDSDDASPELATDLNAVEKQARDLDACDTAHVEAVQKLYMLQVGNPSLYKDQDEGALDCLKRHNLVSTSYTLEQYKKDSGAWAHGSDDLGFDPNNAEVRGCLAANGHLFVSAGNE</sequence>
<dbReference type="Proteomes" id="UP000718821">
    <property type="component" value="Unassembled WGS sequence"/>
</dbReference>
<dbReference type="AlphaFoldDB" id="A0A938WX68"/>
<comment type="caution">
    <text evidence="1">The sequence shown here is derived from an EMBL/GenBank/DDBJ whole genome shotgun (WGS) entry which is preliminary data.</text>
</comment>
<protein>
    <submittedName>
        <fullName evidence="1">Uncharacterized protein</fullName>
    </submittedName>
</protein>
<organism evidence="1 2">
    <name type="scientific">Bifidobacterium pullorum subsp. saeculare</name>
    <dbReference type="NCBI Taxonomy" id="78257"/>
    <lineage>
        <taxon>Bacteria</taxon>
        <taxon>Bacillati</taxon>
        <taxon>Actinomycetota</taxon>
        <taxon>Actinomycetes</taxon>
        <taxon>Bifidobacteriales</taxon>
        <taxon>Bifidobacteriaceae</taxon>
        <taxon>Bifidobacterium</taxon>
    </lineage>
</organism>
<name>A0A938WX68_9BIFI</name>
<accession>A0A938WX68</accession>
<evidence type="ECO:0000313" key="1">
    <source>
        <dbReference type="EMBL" id="MBM6698924.1"/>
    </source>
</evidence>
<proteinExistence type="predicted"/>
<gene>
    <name evidence="1" type="ORF">H7U32_00985</name>
</gene>
<evidence type="ECO:0000313" key="2">
    <source>
        <dbReference type="Proteomes" id="UP000718821"/>
    </source>
</evidence>
<keyword evidence="2" id="KW-1185">Reference proteome</keyword>
<reference evidence="1" key="2">
    <citation type="journal article" date="2021" name="Sci. Rep.">
        <title>The distribution of antibiotic resistance genes in chicken gut microbiota commensals.</title>
        <authorList>
            <person name="Juricova H."/>
            <person name="Matiasovicova J."/>
            <person name="Kubasova T."/>
            <person name="Cejkova D."/>
            <person name="Rychlik I."/>
        </authorList>
    </citation>
    <scope>NUCLEOTIDE SEQUENCE</scope>
    <source>
        <strain evidence="1">An836</strain>
    </source>
</reference>
<reference evidence="1" key="1">
    <citation type="submission" date="2020-08" db="EMBL/GenBank/DDBJ databases">
        <authorList>
            <person name="Cejkova D."/>
            <person name="Kubasova T."/>
            <person name="Jahodarova E."/>
            <person name="Rychlik I."/>
        </authorList>
    </citation>
    <scope>NUCLEOTIDE SEQUENCE</scope>
    <source>
        <strain evidence="1">An836</strain>
    </source>
</reference>